<dbReference type="InterPro" id="IPR012337">
    <property type="entry name" value="RNaseH-like_sf"/>
</dbReference>
<evidence type="ECO:0000256" key="2">
    <source>
        <dbReference type="SAM" id="Coils"/>
    </source>
</evidence>
<evidence type="ECO:0000259" key="3">
    <source>
        <dbReference type="PROSITE" id="PS50994"/>
    </source>
</evidence>
<name>A0ABX8YI25_9PSED</name>
<protein>
    <submittedName>
        <fullName evidence="4">IS3 family transposase</fullName>
    </submittedName>
</protein>
<dbReference type="InterPro" id="IPR002514">
    <property type="entry name" value="Transposase_8"/>
</dbReference>
<evidence type="ECO:0000313" key="4">
    <source>
        <dbReference type="EMBL" id="QYY79609.1"/>
    </source>
</evidence>
<feature type="domain" description="Integrase catalytic" evidence="3">
    <location>
        <begin position="221"/>
        <end position="384"/>
    </location>
</feature>
<dbReference type="Pfam" id="PF00665">
    <property type="entry name" value="rve"/>
    <property type="match status" value="1"/>
</dbReference>
<proteinExistence type="inferred from homology"/>
<feature type="coiled-coil region" evidence="2">
    <location>
        <begin position="65"/>
        <end position="92"/>
    </location>
</feature>
<dbReference type="InterPro" id="IPR050900">
    <property type="entry name" value="Transposase_IS3/IS150/IS904"/>
</dbReference>
<reference evidence="4 5" key="1">
    <citation type="journal article" date="2022" name="Int. J. Syst. Evol. Microbiol.">
        <title>Pseudomonas germanica sp. nov., isolated from Iris germanica rhizomes.</title>
        <authorList>
            <person name="Atanasov K.E."/>
            <person name="Galbis D.M."/>
            <person name="Gallego J."/>
            <person name="Serpico A."/>
            <person name="Bosch M."/>
            <person name="Altabella T."/>
            <person name="Ferrer A."/>
        </authorList>
    </citation>
    <scope>NUCLEOTIDE SEQUENCE [LARGE SCALE GENOMIC DNA]</scope>
    <source>
        <strain evidence="4 5">FIT28</strain>
    </source>
</reference>
<dbReference type="InterPro" id="IPR025948">
    <property type="entry name" value="HTH-like_dom"/>
</dbReference>
<dbReference type="Pfam" id="PF13276">
    <property type="entry name" value="HTH_21"/>
    <property type="match status" value="1"/>
</dbReference>
<dbReference type="InterPro" id="IPR048020">
    <property type="entry name" value="Transpos_IS3"/>
</dbReference>
<dbReference type="EMBL" id="CP071586">
    <property type="protein sequence ID" value="QYY79609.1"/>
    <property type="molecule type" value="Genomic_DNA"/>
</dbReference>
<dbReference type="Pfam" id="PF01527">
    <property type="entry name" value="HTH_Tnp_1"/>
    <property type="match status" value="1"/>
</dbReference>
<dbReference type="PANTHER" id="PTHR46889:SF4">
    <property type="entry name" value="TRANSPOSASE INSO FOR INSERTION SEQUENCE ELEMENT IS911B-RELATED"/>
    <property type="match status" value="1"/>
</dbReference>
<dbReference type="InterPro" id="IPR009057">
    <property type="entry name" value="Homeodomain-like_sf"/>
</dbReference>
<sequence length="384" mass="44584">MRCDLTRRYFSTDFKRDAACLVLDKDYSVSEACEAMGVGPTALRRWVEQLRAERSGKTPEKSKAMTVDQQRIQELEATIRRIEREKEIFKKGYSSLDVGFPRSVRLVEELSEQYPRSELCGVFGINRSSYYERLKQRAKVHVGRDRLKIKAAELHEQSRGSMGARSLSKALCNEKESVGRYMARSLMRELGLKSQQRRRHRYKPSGAEAQYAPNHLERKFNVEAPNRVWCGDVTYIWAGTYWVYLAAVLDLHARRIVGWAMSRSPDSALTCRALKMAFESRGRPENLMFHSDQGCHYSSKVFRETLADMRIKQSMSRRGNCWDNAPMERFFGSLKSEWIPKAGYRNEDEASTDVLRYLTHYYNRIRLHSHNGYRTPVDMEALAA</sequence>
<dbReference type="Proteomes" id="UP000824588">
    <property type="component" value="Chromosome"/>
</dbReference>
<dbReference type="PANTHER" id="PTHR46889">
    <property type="entry name" value="TRANSPOSASE INSF FOR INSERTION SEQUENCE IS3B-RELATED"/>
    <property type="match status" value="1"/>
</dbReference>
<keyword evidence="5" id="KW-1185">Reference proteome</keyword>
<dbReference type="Gene3D" id="1.10.10.60">
    <property type="entry name" value="Homeodomain-like"/>
    <property type="match status" value="1"/>
</dbReference>
<dbReference type="SUPFAM" id="SSF53098">
    <property type="entry name" value="Ribonuclease H-like"/>
    <property type="match status" value="1"/>
</dbReference>
<keyword evidence="2" id="KW-0175">Coiled coil</keyword>
<accession>A0ABX8YI25</accession>
<evidence type="ECO:0000313" key="5">
    <source>
        <dbReference type="Proteomes" id="UP000824588"/>
    </source>
</evidence>
<dbReference type="NCBIfam" id="NF033516">
    <property type="entry name" value="transpos_IS3"/>
    <property type="match status" value="1"/>
</dbReference>
<dbReference type="InterPro" id="IPR036397">
    <property type="entry name" value="RNaseH_sf"/>
</dbReference>
<dbReference type="Pfam" id="PF13333">
    <property type="entry name" value="rve_2"/>
    <property type="match status" value="1"/>
</dbReference>
<comment type="similarity">
    <text evidence="1">Belongs to the transposase 8 family.</text>
</comment>
<evidence type="ECO:0000256" key="1">
    <source>
        <dbReference type="ARBA" id="ARBA00009964"/>
    </source>
</evidence>
<dbReference type="InterPro" id="IPR001584">
    <property type="entry name" value="Integrase_cat-core"/>
</dbReference>
<dbReference type="SUPFAM" id="SSF46689">
    <property type="entry name" value="Homeodomain-like"/>
    <property type="match status" value="1"/>
</dbReference>
<dbReference type="PROSITE" id="PS50994">
    <property type="entry name" value="INTEGRASE"/>
    <property type="match status" value="1"/>
</dbReference>
<dbReference type="Gene3D" id="3.30.420.10">
    <property type="entry name" value="Ribonuclease H-like superfamily/Ribonuclease H"/>
    <property type="match status" value="1"/>
</dbReference>
<gene>
    <name evidence="4" type="ORF">J0G10_17900</name>
</gene>
<organism evidence="4 5">
    <name type="scientific">Pseudomonas germanica</name>
    <dbReference type="NCBI Taxonomy" id="2815720"/>
    <lineage>
        <taxon>Bacteria</taxon>
        <taxon>Pseudomonadati</taxon>
        <taxon>Pseudomonadota</taxon>
        <taxon>Gammaproteobacteria</taxon>
        <taxon>Pseudomonadales</taxon>
        <taxon>Pseudomonadaceae</taxon>
        <taxon>Pseudomonas</taxon>
    </lineage>
</organism>